<protein>
    <submittedName>
        <fullName evidence="1">Uncharacterized protein</fullName>
    </submittedName>
</protein>
<dbReference type="EMBL" id="CP045893">
    <property type="protein sequence ID" value="QQP54039.1"/>
    <property type="molecule type" value="Genomic_DNA"/>
</dbReference>
<keyword evidence="2" id="KW-1185">Reference proteome</keyword>
<evidence type="ECO:0000313" key="1">
    <source>
        <dbReference type="EMBL" id="QQP54039.1"/>
    </source>
</evidence>
<name>A0A7T8KDS3_CALRO</name>
<sequence length="56" mass="6268">MHRSLSTLRANKTTMSSHKGDLWRRPLWPIFSAAVPALTSNPFGRAIPTALLPKRL</sequence>
<evidence type="ECO:0000313" key="2">
    <source>
        <dbReference type="Proteomes" id="UP000595437"/>
    </source>
</evidence>
<accession>A0A7T8KDS3</accession>
<dbReference type="AlphaFoldDB" id="A0A7T8KDS3"/>
<proteinExistence type="predicted"/>
<reference evidence="2" key="1">
    <citation type="submission" date="2021-01" db="EMBL/GenBank/DDBJ databases">
        <title>Caligus Genome Assembly.</title>
        <authorList>
            <person name="Gallardo-Escarate C."/>
        </authorList>
    </citation>
    <scope>NUCLEOTIDE SEQUENCE [LARGE SCALE GENOMIC DNA]</scope>
</reference>
<dbReference type="Proteomes" id="UP000595437">
    <property type="component" value="Chromosome 4"/>
</dbReference>
<gene>
    <name evidence="1" type="ORF">FKW44_006727</name>
</gene>
<organism evidence="1 2">
    <name type="scientific">Caligus rogercresseyi</name>
    <name type="common">Sea louse</name>
    <dbReference type="NCBI Taxonomy" id="217165"/>
    <lineage>
        <taxon>Eukaryota</taxon>
        <taxon>Metazoa</taxon>
        <taxon>Ecdysozoa</taxon>
        <taxon>Arthropoda</taxon>
        <taxon>Crustacea</taxon>
        <taxon>Multicrustacea</taxon>
        <taxon>Hexanauplia</taxon>
        <taxon>Copepoda</taxon>
        <taxon>Siphonostomatoida</taxon>
        <taxon>Caligidae</taxon>
        <taxon>Caligus</taxon>
    </lineage>
</organism>